<protein>
    <submittedName>
        <fullName evidence="1">Uncharacterized protein</fullName>
    </submittedName>
</protein>
<accession>A0A6A6GS77</accession>
<dbReference type="EMBL" id="ML992178">
    <property type="protein sequence ID" value="KAF2228360.1"/>
    <property type="molecule type" value="Genomic_DNA"/>
</dbReference>
<evidence type="ECO:0000313" key="2">
    <source>
        <dbReference type="Proteomes" id="UP000800092"/>
    </source>
</evidence>
<gene>
    <name evidence="1" type="ORF">EV356DRAFT_458285</name>
</gene>
<dbReference type="OrthoDB" id="3790270at2759"/>
<dbReference type="Proteomes" id="UP000800092">
    <property type="component" value="Unassembled WGS sequence"/>
</dbReference>
<name>A0A6A6GS77_VIRVR</name>
<sequence>WFNAVALQVAKHKYHLLDMYNINKLGFSIKEEQTIIVLIHLNNIKKKKVVLNKQDWVTNIKCISAAGKLLAPLLVFKGDHINT</sequence>
<organism evidence="1 2">
    <name type="scientific">Viridothelium virens</name>
    <name type="common">Speckled blister lichen</name>
    <name type="synonym">Trypethelium virens</name>
    <dbReference type="NCBI Taxonomy" id="1048519"/>
    <lineage>
        <taxon>Eukaryota</taxon>
        <taxon>Fungi</taxon>
        <taxon>Dikarya</taxon>
        <taxon>Ascomycota</taxon>
        <taxon>Pezizomycotina</taxon>
        <taxon>Dothideomycetes</taxon>
        <taxon>Dothideomycetes incertae sedis</taxon>
        <taxon>Trypetheliales</taxon>
        <taxon>Trypetheliaceae</taxon>
        <taxon>Viridothelium</taxon>
    </lineage>
</organism>
<evidence type="ECO:0000313" key="1">
    <source>
        <dbReference type="EMBL" id="KAF2228360.1"/>
    </source>
</evidence>
<proteinExistence type="predicted"/>
<dbReference type="AlphaFoldDB" id="A0A6A6GS77"/>
<feature type="non-terminal residue" evidence="1">
    <location>
        <position position="1"/>
    </location>
</feature>
<keyword evidence="2" id="KW-1185">Reference proteome</keyword>
<reference evidence="1" key="1">
    <citation type="journal article" date="2020" name="Stud. Mycol.">
        <title>101 Dothideomycetes genomes: a test case for predicting lifestyles and emergence of pathogens.</title>
        <authorList>
            <person name="Haridas S."/>
            <person name="Albert R."/>
            <person name="Binder M."/>
            <person name="Bloem J."/>
            <person name="Labutti K."/>
            <person name="Salamov A."/>
            <person name="Andreopoulos B."/>
            <person name="Baker S."/>
            <person name="Barry K."/>
            <person name="Bills G."/>
            <person name="Bluhm B."/>
            <person name="Cannon C."/>
            <person name="Castanera R."/>
            <person name="Culley D."/>
            <person name="Daum C."/>
            <person name="Ezra D."/>
            <person name="Gonzalez J."/>
            <person name="Henrissat B."/>
            <person name="Kuo A."/>
            <person name="Liang C."/>
            <person name="Lipzen A."/>
            <person name="Lutzoni F."/>
            <person name="Magnuson J."/>
            <person name="Mondo S."/>
            <person name="Nolan M."/>
            <person name="Ohm R."/>
            <person name="Pangilinan J."/>
            <person name="Park H.-J."/>
            <person name="Ramirez L."/>
            <person name="Alfaro M."/>
            <person name="Sun H."/>
            <person name="Tritt A."/>
            <person name="Yoshinaga Y."/>
            <person name="Zwiers L.-H."/>
            <person name="Turgeon B."/>
            <person name="Goodwin S."/>
            <person name="Spatafora J."/>
            <person name="Crous P."/>
            <person name="Grigoriev I."/>
        </authorList>
    </citation>
    <scope>NUCLEOTIDE SEQUENCE</scope>
    <source>
        <strain evidence="1">Tuck. ex Michener</strain>
    </source>
</reference>